<feature type="binding site" evidence="2">
    <location>
        <position position="261"/>
    </location>
    <ligand>
        <name>Zn(2+)</name>
        <dbReference type="ChEBI" id="CHEBI:29105"/>
        <note>catalytic</note>
    </ligand>
</feature>
<reference evidence="4" key="2">
    <citation type="submission" date="2022-10" db="EMBL/GenBank/DDBJ databases">
        <authorList>
            <person name="Trinh H.N."/>
        </authorList>
    </citation>
    <scope>NUCLEOTIDE SEQUENCE</scope>
    <source>
        <strain evidence="4">RN2-1</strain>
    </source>
</reference>
<keyword evidence="5" id="KW-1185">Reference proteome</keyword>
<reference evidence="4" key="1">
    <citation type="submission" date="2022-09" db="EMBL/GenBank/DDBJ databases">
        <title>Rhodovastum sp. nov. RN2-1 isolated from soil in Seongnam, South Korea.</title>
        <authorList>
            <person name="Le N.T."/>
        </authorList>
    </citation>
    <scope>NUCLEOTIDE SEQUENCE</scope>
    <source>
        <strain evidence="4">RN2-1</strain>
    </source>
</reference>
<dbReference type="Pfam" id="PF02074">
    <property type="entry name" value="Peptidase_M32"/>
    <property type="match status" value="1"/>
</dbReference>
<feature type="active site" description="Proton donor/acceptor" evidence="3">
    <location>
        <position position="262"/>
    </location>
</feature>
<dbReference type="CDD" id="cd06460">
    <property type="entry name" value="M32_Taq"/>
    <property type="match status" value="1"/>
</dbReference>
<dbReference type="InterPro" id="IPR001333">
    <property type="entry name" value="Peptidase_M32_Taq"/>
</dbReference>
<sequence>MSLADLNARIAAVNDVLCASSVLVWDSRTMMPAGGAASRSHQIATLTGLARDLLIADDTRRALDGAERAVAGLPEDHPDRRSVAAVREAVAFHSRIPAALVARRAAVRGLANAAWVQARATNDFALFTPHLEATLALAREFADAAGWQDHPYDALLQLYEPGESITSLRRLFARLRDGLAPILQAARARTPRTDFLHRGFAEEGQRAVARSFAQRLGYDFARGRLDTTVHPFEVSFTREDVRITTRYRPDALAPALFGAMHETGHALYEQNIDPAYTRTALATDLMGLYAVGGTSFGVHESQSRLWENHVGRSRSFWRLHFAEVRNVFPDALGDVDASTFHAAVNAASPGLIRTEADELTYDFHIMLRVELEASLIAGDIAVADIPGAWAAAMREQLGLEVPDDRSGCLQDIHWSSGMIGSFCSYTIGNVMAAQLFAAARGQVAGLDDALARGDYAPLRDWLRAQVWQHGRRFGRDEILRRATGSGLSPEPYLGYLSAKFASG</sequence>
<comment type="caution">
    <text evidence="4">The sequence shown here is derived from an EMBL/GenBank/DDBJ whole genome shotgun (WGS) entry which is preliminary data.</text>
</comment>
<keyword evidence="1" id="KW-0482">Metalloprotease</keyword>
<comment type="cofactor">
    <cofactor evidence="2">
        <name>Zn(2+)</name>
        <dbReference type="ChEBI" id="CHEBI:29105"/>
    </cofactor>
    <text evidence="2">Binds 1 zinc ion per subunit.</text>
</comment>
<evidence type="ECO:0000256" key="2">
    <source>
        <dbReference type="PIRSR" id="PIRSR006615-1"/>
    </source>
</evidence>
<dbReference type="EC" id="3.4.17.19" evidence="1"/>
<accession>A0AA41YLI5</accession>
<dbReference type="Gene3D" id="1.10.1370.30">
    <property type="match status" value="1"/>
</dbReference>
<name>A0AA41YLI5_9PROT</name>
<proteinExistence type="inferred from homology"/>
<dbReference type="SUPFAM" id="SSF55486">
    <property type="entry name" value="Metalloproteases ('zincins'), catalytic domain"/>
    <property type="match status" value="1"/>
</dbReference>
<organism evidence="4 5">
    <name type="scientific">Limobrevibacterium gyesilva</name>
    <dbReference type="NCBI Taxonomy" id="2991712"/>
    <lineage>
        <taxon>Bacteria</taxon>
        <taxon>Pseudomonadati</taxon>
        <taxon>Pseudomonadota</taxon>
        <taxon>Alphaproteobacteria</taxon>
        <taxon>Acetobacterales</taxon>
        <taxon>Acetobacteraceae</taxon>
        <taxon>Limobrevibacterium</taxon>
    </lineage>
</organism>
<evidence type="ECO:0000256" key="3">
    <source>
        <dbReference type="PIRSR" id="PIRSR006615-2"/>
    </source>
</evidence>
<dbReference type="PANTHER" id="PTHR34217">
    <property type="entry name" value="METAL-DEPENDENT CARBOXYPEPTIDASE"/>
    <property type="match status" value="1"/>
</dbReference>
<dbReference type="AlphaFoldDB" id="A0AA41YLI5"/>
<dbReference type="GO" id="GO:0046872">
    <property type="term" value="F:metal ion binding"/>
    <property type="evidence" value="ECO:0007669"/>
    <property type="project" value="UniProtKB-KW"/>
</dbReference>
<dbReference type="PRINTS" id="PR00998">
    <property type="entry name" value="CRBOXYPTASET"/>
</dbReference>
<evidence type="ECO:0000313" key="5">
    <source>
        <dbReference type="Proteomes" id="UP001165679"/>
    </source>
</evidence>
<comment type="function">
    <text evidence="1">Broad specificity carboxypetidase that releases amino acids sequentially from the C-terminus, including neutral, aromatic, polar and basic residues.</text>
</comment>
<gene>
    <name evidence="4" type="ORF">OL599_13825</name>
</gene>
<dbReference type="GO" id="GO:0006508">
    <property type="term" value="P:proteolysis"/>
    <property type="evidence" value="ECO:0007669"/>
    <property type="project" value="UniProtKB-UniRule"/>
</dbReference>
<evidence type="ECO:0000256" key="1">
    <source>
        <dbReference type="PIRNR" id="PIRNR006615"/>
    </source>
</evidence>
<dbReference type="RefSeq" id="WP_264714381.1">
    <property type="nucleotide sequence ID" value="NZ_JAPDNT010000010.1"/>
</dbReference>
<dbReference type="Proteomes" id="UP001165679">
    <property type="component" value="Unassembled WGS sequence"/>
</dbReference>
<keyword evidence="2" id="KW-0862">Zinc</keyword>
<comment type="catalytic activity">
    <reaction evidence="1">
        <text>Release of a C-terminal amino acid with broad specificity, except for -Pro.</text>
        <dbReference type="EC" id="3.4.17.19"/>
    </reaction>
</comment>
<keyword evidence="1 2" id="KW-0479">Metal-binding</keyword>
<comment type="similarity">
    <text evidence="1">Belongs to the peptidase M32 family.</text>
</comment>
<dbReference type="PROSITE" id="PS52034">
    <property type="entry name" value="PEPTIDASE_M32"/>
    <property type="match status" value="1"/>
</dbReference>
<dbReference type="GO" id="GO:0004181">
    <property type="term" value="F:metallocarboxypeptidase activity"/>
    <property type="evidence" value="ECO:0007669"/>
    <property type="project" value="UniProtKB-UniRule"/>
</dbReference>
<keyword evidence="1 4" id="KW-0121">Carboxypeptidase</keyword>
<protein>
    <recommendedName>
        <fullName evidence="1">Metal-dependent carboxypeptidase</fullName>
        <ecNumber evidence="1">3.4.17.19</ecNumber>
    </recommendedName>
</protein>
<evidence type="ECO:0000313" key="4">
    <source>
        <dbReference type="EMBL" id="MCW3475659.1"/>
    </source>
</evidence>
<dbReference type="EMBL" id="JAPDNT010000010">
    <property type="protein sequence ID" value="MCW3475659.1"/>
    <property type="molecule type" value="Genomic_DNA"/>
</dbReference>
<dbReference type="PIRSF" id="PIRSF006615">
    <property type="entry name" value="Zn_crbxpep_Taq"/>
    <property type="match status" value="1"/>
</dbReference>
<feature type="binding site" evidence="2">
    <location>
        <position position="265"/>
    </location>
    <ligand>
        <name>Zn(2+)</name>
        <dbReference type="ChEBI" id="CHEBI:29105"/>
        <note>catalytic</note>
    </ligand>
</feature>
<keyword evidence="1" id="KW-0378">Hydrolase</keyword>
<feature type="binding site" evidence="2">
    <location>
        <position position="300"/>
    </location>
    <ligand>
        <name>Zn(2+)</name>
        <dbReference type="ChEBI" id="CHEBI:29105"/>
        <note>catalytic</note>
    </ligand>
</feature>
<dbReference type="PANTHER" id="PTHR34217:SF1">
    <property type="entry name" value="CARBOXYPEPTIDASE 1"/>
    <property type="match status" value="1"/>
</dbReference>
<keyword evidence="1" id="KW-0645">Protease</keyword>